<organism evidence="2 3">
    <name type="scientific">Rhodococcus qingshengii JCM 15477</name>
    <dbReference type="NCBI Taxonomy" id="1303681"/>
    <lineage>
        <taxon>Bacteria</taxon>
        <taxon>Bacillati</taxon>
        <taxon>Actinomycetota</taxon>
        <taxon>Actinomycetes</taxon>
        <taxon>Mycobacteriales</taxon>
        <taxon>Nocardiaceae</taxon>
        <taxon>Rhodococcus</taxon>
        <taxon>Rhodococcus erythropolis group</taxon>
    </lineage>
</organism>
<keyword evidence="3" id="KW-1185">Reference proteome</keyword>
<dbReference type="RefSeq" id="WP_156525113.1">
    <property type="nucleotide sequence ID" value="NZ_CP096563.1"/>
</dbReference>
<evidence type="ECO:0000256" key="1">
    <source>
        <dbReference type="SAM" id="MobiDB-lite"/>
    </source>
</evidence>
<gene>
    <name evidence="2" type="ORF">M0639_17290</name>
</gene>
<dbReference type="EMBL" id="CP096563">
    <property type="protein sequence ID" value="UPU40830.1"/>
    <property type="molecule type" value="Genomic_DNA"/>
</dbReference>
<proteinExistence type="predicted"/>
<accession>A0AB38R5W2</accession>
<sequence>MNADPTQSKWEAMVERGEVQLVDPNGALDPPIPALELPHGMTSDSILDDLRGDH</sequence>
<protein>
    <submittedName>
        <fullName evidence="2">Uncharacterized protein</fullName>
    </submittedName>
</protein>
<reference evidence="3" key="1">
    <citation type="journal article" date="2022" name="Environ. Microbiol.">
        <title>Functional analysis, diversity, and distribution of carbendazim hydrolases MheI and CbmA, responsible for the initial step in carbendazim degradation.</title>
        <authorList>
            <person name="Zhang M."/>
            <person name="Bai X."/>
            <person name="Li Q."/>
            <person name="Zhang L."/>
            <person name="Zhu Q."/>
            <person name="Gao S."/>
            <person name="Ke Z."/>
            <person name="Jiang M."/>
            <person name="Hu J."/>
            <person name="Qiu J."/>
            <person name="Hong Q."/>
        </authorList>
    </citation>
    <scope>NUCLEOTIDE SEQUENCE [LARGE SCALE GENOMIC DNA]</scope>
    <source>
        <strain evidence="3">djl-6</strain>
    </source>
</reference>
<dbReference type="AlphaFoldDB" id="A0AB38R5W2"/>
<name>A0AB38R5W2_RHOSG</name>
<dbReference type="Proteomes" id="UP000831484">
    <property type="component" value="Chromosome"/>
</dbReference>
<evidence type="ECO:0000313" key="2">
    <source>
        <dbReference type="EMBL" id="UPU40830.1"/>
    </source>
</evidence>
<feature type="region of interest" description="Disordered" evidence="1">
    <location>
        <begin position="23"/>
        <end position="54"/>
    </location>
</feature>
<evidence type="ECO:0000313" key="3">
    <source>
        <dbReference type="Proteomes" id="UP000831484"/>
    </source>
</evidence>